<reference evidence="2 3" key="1">
    <citation type="submission" date="2014-04" db="EMBL/GenBank/DDBJ databases">
        <authorList>
            <consortium name="DOE Joint Genome Institute"/>
            <person name="Kuo A."/>
            <person name="Kohler A."/>
            <person name="Nagy L.G."/>
            <person name="Floudas D."/>
            <person name="Copeland A."/>
            <person name="Barry K.W."/>
            <person name="Cichocki N."/>
            <person name="Veneault-Fourrey C."/>
            <person name="LaButti K."/>
            <person name="Lindquist E.A."/>
            <person name="Lipzen A."/>
            <person name="Lundell T."/>
            <person name="Morin E."/>
            <person name="Murat C."/>
            <person name="Sun H."/>
            <person name="Tunlid A."/>
            <person name="Henrissat B."/>
            <person name="Grigoriev I.V."/>
            <person name="Hibbett D.S."/>
            <person name="Martin F."/>
            <person name="Nordberg H.P."/>
            <person name="Cantor M.N."/>
            <person name="Hua S.X."/>
        </authorList>
    </citation>
    <scope>NUCLEOTIDE SEQUENCE [LARGE SCALE GENOMIC DNA]</scope>
    <source>
        <strain evidence="2 3">LaAM-08-1</strain>
    </source>
</reference>
<evidence type="ECO:0000313" key="2">
    <source>
        <dbReference type="EMBL" id="KIJ90511.1"/>
    </source>
</evidence>
<sequence length="271" mass="30378">MPPRATPTTEEWRQNQEAAILRGTYRLAEKPCDTCVRRLDRVIVPCAEVANGEDLTMVNGEIKIVRKKIKKPRRKQDVKMADVFEGGKEEPVFDVEMTEGNDVEMTEVTLKSEPEVGIIDKGKGQVTPAIIVEPPTPVKVLTDVGPDTLQGFDFPYEFALGADQREMFVDPTLADDNRSEPGSSKPTPVDNHAQPPRPVLNSRRVSPPQPNEVHHTAMNVKKIDLRSISPPPPSFNMQVIQQELRRLAQDHTEVQEKLREHKAKADAVDEL</sequence>
<feature type="non-terminal residue" evidence="2">
    <location>
        <position position="1"/>
    </location>
</feature>
<reference evidence="3" key="2">
    <citation type="submission" date="2015-01" db="EMBL/GenBank/DDBJ databases">
        <title>Evolutionary Origins and Diversification of the Mycorrhizal Mutualists.</title>
        <authorList>
            <consortium name="DOE Joint Genome Institute"/>
            <consortium name="Mycorrhizal Genomics Consortium"/>
            <person name="Kohler A."/>
            <person name="Kuo A."/>
            <person name="Nagy L.G."/>
            <person name="Floudas D."/>
            <person name="Copeland A."/>
            <person name="Barry K.W."/>
            <person name="Cichocki N."/>
            <person name="Veneault-Fourrey C."/>
            <person name="LaButti K."/>
            <person name="Lindquist E.A."/>
            <person name="Lipzen A."/>
            <person name="Lundell T."/>
            <person name="Morin E."/>
            <person name="Murat C."/>
            <person name="Riley R."/>
            <person name="Ohm R."/>
            <person name="Sun H."/>
            <person name="Tunlid A."/>
            <person name="Henrissat B."/>
            <person name="Grigoriev I.V."/>
            <person name="Hibbett D.S."/>
            <person name="Martin F."/>
        </authorList>
    </citation>
    <scope>NUCLEOTIDE SEQUENCE [LARGE SCALE GENOMIC DNA]</scope>
    <source>
        <strain evidence="3">LaAM-08-1</strain>
    </source>
</reference>
<organism evidence="2 3">
    <name type="scientific">Laccaria amethystina LaAM-08-1</name>
    <dbReference type="NCBI Taxonomy" id="1095629"/>
    <lineage>
        <taxon>Eukaryota</taxon>
        <taxon>Fungi</taxon>
        <taxon>Dikarya</taxon>
        <taxon>Basidiomycota</taxon>
        <taxon>Agaricomycotina</taxon>
        <taxon>Agaricomycetes</taxon>
        <taxon>Agaricomycetidae</taxon>
        <taxon>Agaricales</taxon>
        <taxon>Agaricineae</taxon>
        <taxon>Hydnangiaceae</taxon>
        <taxon>Laccaria</taxon>
    </lineage>
</organism>
<feature type="region of interest" description="Disordered" evidence="1">
    <location>
        <begin position="251"/>
        <end position="271"/>
    </location>
</feature>
<evidence type="ECO:0000313" key="3">
    <source>
        <dbReference type="Proteomes" id="UP000054477"/>
    </source>
</evidence>
<proteinExistence type="predicted"/>
<evidence type="ECO:0000256" key="1">
    <source>
        <dbReference type="SAM" id="MobiDB-lite"/>
    </source>
</evidence>
<dbReference type="AlphaFoldDB" id="A0A0C9WYV7"/>
<feature type="region of interest" description="Disordered" evidence="1">
    <location>
        <begin position="173"/>
        <end position="235"/>
    </location>
</feature>
<dbReference type="Proteomes" id="UP000054477">
    <property type="component" value="Unassembled WGS sequence"/>
</dbReference>
<name>A0A0C9WYV7_9AGAR</name>
<keyword evidence="3" id="KW-1185">Reference proteome</keyword>
<dbReference type="EMBL" id="KN839167">
    <property type="protein sequence ID" value="KIJ90511.1"/>
    <property type="molecule type" value="Genomic_DNA"/>
</dbReference>
<accession>A0A0C9WYV7</accession>
<dbReference type="OrthoDB" id="10665417at2759"/>
<dbReference type="HOGENOM" id="CLU_1032686_0_0_1"/>
<protein>
    <submittedName>
        <fullName evidence="2">Uncharacterized protein</fullName>
    </submittedName>
</protein>
<gene>
    <name evidence="2" type="ORF">K443DRAFT_15165</name>
</gene>